<keyword evidence="3" id="KW-0804">Transcription</keyword>
<dbReference type="PANTHER" id="PTHR47784:SF7">
    <property type="entry name" value="ZN(II)2CYS6 TRANSCRIPTION FACTOR (EUROFUNG)"/>
    <property type="match status" value="1"/>
</dbReference>
<evidence type="ECO:0000256" key="3">
    <source>
        <dbReference type="ARBA" id="ARBA00023163"/>
    </source>
</evidence>
<name>A0A7H8R021_TALRU</name>
<dbReference type="EMBL" id="CP055901">
    <property type="protein sequence ID" value="QKX59734.1"/>
    <property type="molecule type" value="Genomic_DNA"/>
</dbReference>
<dbReference type="Pfam" id="PF11951">
    <property type="entry name" value="Fungal_trans_2"/>
    <property type="match status" value="1"/>
</dbReference>
<dbReference type="PROSITE" id="PS00463">
    <property type="entry name" value="ZN2_CY6_FUNGAL_1"/>
    <property type="match status" value="1"/>
</dbReference>
<proteinExistence type="predicted"/>
<dbReference type="CDD" id="cd00067">
    <property type="entry name" value="GAL4"/>
    <property type="match status" value="1"/>
</dbReference>
<evidence type="ECO:0000313" key="7">
    <source>
        <dbReference type="Proteomes" id="UP000509510"/>
    </source>
</evidence>
<evidence type="ECO:0000256" key="4">
    <source>
        <dbReference type="ARBA" id="ARBA00023242"/>
    </source>
</evidence>
<dbReference type="GO" id="GO:0001228">
    <property type="term" value="F:DNA-binding transcription activator activity, RNA polymerase II-specific"/>
    <property type="evidence" value="ECO:0007669"/>
    <property type="project" value="TreeGrafter"/>
</dbReference>
<dbReference type="GO" id="GO:0008270">
    <property type="term" value="F:zinc ion binding"/>
    <property type="evidence" value="ECO:0007669"/>
    <property type="project" value="InterPro"/>
</dbReference>
<dbReference type="InterPro" id="IPR036864">
    <property type="entry name" value="Zn2-C6_fun-type_DNA-bd_sf"/>
</dbReference>
<dbReference type="InterPro" id="IPR053157">
    <property type="entry name" value="Sterol_Uptake_Regulator"/>
</dbReference>
<evidence type="ECO:0000256" key="1">
    <source>
        <dbReference type="ARBA" id="ARBA00023015"/>
    </source>
</evidence>
<keyword evidence="7" id="KW-1185">Reference proteome</keyword>
<dbReference type="Pfam" id="PF00172">
    <property type="entry name" value="Zn_clus"/>
    <property type="match status" value="1"/>
</dbReference>
<evidence type="ECO:0000259" key="5">
    <source>
        <dbReference type="PROSITE" id="PS50048"/>
    </source>
</evidence>
<dbReference type="PANTHER" id="PTHR47784">
    <property type="entry name" value="STEROL UPTAKE CONTROL PROTEIN 2"/>
    <property type="match status" value="1"/>
</dbReference>
<dbReference type="GeneID" id="55994369"/>
<dbReference type="RefSeq" id="XP_035345911.1">
    <property type="nucleotide sequence ID" value="XM_035490018.1"/>
</dbReference>
<dbReference type="PROSITE" id="PS50048">
    <property type="entry name" value="ZN2_CY6_FUNGAL_2"/>
    <property type="match status" value="1"/>
</dbReference>
<evidence type="ECO:0000256" key="2">
    <source>
        <dbReference type="ARBA" id="ARBA00023125"/>
    </source>
</evidence>
<dbReference type="SMART" id="SM00066">
    <property type="entry name" value="GAL4"/>
    <property type="match status" value="1"/>
</dbReference>
<gene>
    <name evidence="6" type="ORF">TRUGW13939_06876</name>
</gene>
<keyword evidence="2" id="KW-0238">DNA-binding</keyword>
<reference evidence="7" key="1">
    <citation type="submission" date="2020-06" db="EMBL/GenBank/DDBJ databases">
        <title>A chromosome-scale genome assembly of Talaromyces rugulosus W13939.</title>
        <authorList>
            <person name="Wang B."/>
            <person name="Guo L."/>
            <person name="Ye K."/>
            <person name="Wang L."/>
        </authorList>
    </citation>
    <scope>NUCLEOTIDE SEQUENCE [LARGE SCALE GENOMIC DNA]</scope>
    <source>
        <strain evidence="7">W13939</strain>
    </source>
</reference>
<dbReference type="KEGG" id="trg:TRUGW13939_06876"/>
<dbReference type="InterPro" id="IPR021858">
    <property type="entry name" value="Fun_TF"/>
</dbReference>
<dbReference type="OrthoDB" id="5386330at2759"/>
<keyword evidence="1" id="KW-0805">Transcription regulation</keyword>
<dbReference type="Gene3D" id="4.10.240.10">
    <property type="entry name" value="Zn(2)-C6 fungal-type DNA-binding domain"/>
    <property type="match status" value="1"/>
</dbReference>
<feature type="domain" description="Zn(2)-C6 fungal-type" evidence="5">
    <location>
        <begin position="13"/>
        <end position="43"/>
    </location>
</feature>
<protein>
    <recommendedName>
        <fullName evidence="5">Zn(2)-C6 fungal-type domain-containing protein</fullName>
    </recommendedName>
</protein>
<dbReference type="AlphaFoldDB" id="A0A7H8R021"/>
<dbReference type="Proteomes" id="UP000509510">
    <property type="component" value="Chromosome IV"/>
</dbReference>
<organism evidence="6 7">
    <name type="scientific">Talaromyces rugulosus</name>
    <name type="common">Penicillium rugulosum</name>
    <dbReference type="NCBI Taxonomy" id="121627"/>
    <lineage>
        <taxon>Eukaryota</taxon>
        <taxon>Fungi</taxon>
        <taxon>Dikarya</taxon>
        <taxon>Ascomycota</taxon>
        <taxon>Pezizomycotina</taxon>
        <taxon>Eurotiomycetes</taxon>
        <taxon>Eurotiomycetidae</taxon>
        <taxon>Eurotiales</taxon>
        <taxon>Trichocomaceae</taxon>
        <taxon>Talaromyces</taxon>
        <taxon>Talaromyces sect. Islandici</taxon>
    </lineage>
</organism>
<sequence>MPSRRFHAKSRNGCFRCKTRKVKCDIQKPACGHCSRRNEECVFPKEPPRRSSDLLSDDISENDISAAFTESHLNDWAPLMTVHPSNPDQLLLQNFSSRVTRIMSHSHGLQEVWALKITQDAYSHAHLMHGMLAVSALHHAQTSTTSKAEADYYQELAIDHHNYCVSLFRPVVTEINAQNFDPLYASSMLILMFNAVFLGSSENSSYSTLASDIASLSQLAKGVTAMRARAGNNSRLYQHYRDLNGSPPPPLPEGINRVILAIEKAVDCLPDFGHGSDKKPVYLKTIALLRYTFYGFVLNIEHPALLFVWIAMADARYLDLLMAHDLMALRILAHFGICLLQIPSEWCVNNLGKNIVNGVRRIFEPKMAWDAQHRPRAAPTGLSQKNTIVLPIHRRNDSPS</sequence>
<dbReference type="SUPFAM" id="SSF57701">
    <property type="entry name" value="Zn2/Cys6 DNA-binding domain"/>
    <property type="match status" value="1"/>
</dbReference>
<dbReference type="GO" id="GO:0003677">
    <property type="term" value="F:DNA binding"/>
    <property type="evidence" value="ECO:0007669"/>
    <property type="project" value="UniProtKB-KW"/>
</dbReference>
<dbReference type="InterPro" id="IPR001138">
    <property type="entry name" value="Zn2Cys6_DnaBD"/>
</dbReference>
<keyword evidence="4" id="KW-0539">Nucleus</keyword>
<accession>A0A7H8R021</accession>
<evidence type="ECO:0000313" key="6">
    <source>
        <dbReference type="EMBL" id="QKX59734.1"/>
    </source>
</evidence>